<dbReference type="InterPro" id="IPR036291">
    <property type="entry name" value="NAD(P)-bd_dom_sf"/>
</dbReference>
<dbReference type="EMBL" id="LOHS01000056">
    <property type="protein sequence ID" value="OAH14839.1"/>
    <property type="molecule type" value="Genomic_DNA"/>
</dbReference>
<dbReference type="STRING" id="1716141.STSP_18180"/>
<dbReference type="Proteomes" id="UP000077381">
    <property type="component" value="Unassembled WGS sequence"/>
</dbReference>
<dbReference type="Gene3D" id="3.40.50.720">
    <property type="entry name" value="NAD(P)-binding Rossmann-like Domain"/>
    <property type="match status" value="1"/>
</dbReference>
<dbReference type="Pfam" id="PF13380">
    <property type="entry name" value="CoA_binding_2"/>
    <property type="match status" value="1"/>
</dbReference>
<feature type="domain" description="ATP-grasp" evidence="2">
    <location>
        <begin position="535"/>
        <end position="573"/>
    </location>
</feature>
<dbReference type="Gene3D" id="3.40.50.261">
    <property type="entry name" value="Succinyl-CoA synthetase domains"/>
    <property type="match status" value="2"/>
</dbReference>
<dbReference type="Pfam" id="PF13549">
    <property type="entry name" value="ATP-grasp_5"/>
    <property type="match status" value="1"/>
</dbReference>
<dbReference type="PANTHER" id="PTHR42793:SF4">
    <property type="entry name" value="BLL6376 PROTEIN"/>
    <property type="match status" value="1"/>
</dbReference>
<dbReference type="RefSeq" id="WP_067274421.1">
    <property type="nucleotide sequence ID" value="NZ_LOHS01000056.1"/>
</dbReference>
<evidence type="ECO:0000313" key="3">
    <source>
        <dbReference type="EMBL" id="OAH14839.1"/>
    </source>
</evidence>
<keyword evidence="1" id="KW-0547">Nucleotide-binding</keyword>
<protein>
    <submittedName>
        <fullName evidence="3">Succinyl-CoA synthetase subunit beta</fullName>
    </submittedName>
</protein>
<dbReference type="SUPFAM" id="SSF52210">
    <property type="entry name" value="Succinyl-CoA synthetase domains"/>
    <property type="match status" value="2"/>
</dbReference>
<dbReference type="GO" id="GO:0005524">
    <property type="term" value="F:ATP binding"/>
    <property type="evidence" value="ECO:0007669"/>
    <property type="project" value="UniProtKB-UniRule"/>
</dbReference>
<dbReference type="InterPro" id="IPR003781">
    <property type="entry name" value="CoA-bd"/>
</dbReference>
<keyword evidence="1" id="KW-0067">ATP-binding</keyword>
<evidence type="ECO:0000259" key="2">
    <source>
        <dbReference type="PROSITE" id="PS50975"/>
    </source>
</evidence>
<dbReference type="InterPro" id="IPR016102">
    <property type="entry name" value="Succinyl-CoA_synth-like"/>
</dbReference>
<dbReference type="InterPro" id="IPR011761">
    <property type="entry name" value="ATP-grasp"/>
</dbReference>
<keyword evidence="4" id="KW-1185">Reference proteome</keyword>
<dbReference type="PROSITE" id="PS50975">
    <property type="entry name" value="ATP_GRASP"/>
    <property type="match status" value="1"/>
</dbReference>
<dbReference type="PANTHER" id="PTHR42793">
    <property type="entry name" value="COA BINDING DOMAIN CONTAINING PROTEIN"/>
    <property type="match status" value="1"/>
</dbReference>
<dbReference type="OrthoDB" id="190266at2"/>
<proteinExistence type="predicted"/>
<reference evidence="3 4" key="1">
    <citation type="submission" date="2015-12" db="EMBL/GenBank/DDBJ databases">
        <title>Genome sequence of Streptomyces sp. G25.</title>
        <authorList>
            <person name="Poehlein A."/>
            <person name="Roettig A."/>
            <person name="Hiessl S."/>
            <person name="Hauschild P."/>
            <person name="Schauer J."/>
            <person name="Madkour M.H."/>
            <person name="Al-Ansari A.M."/>
            <person name="Almakishah N.H."/>
            <person name="Steinbuechel A."/>
            <person name="Daniel R."/>
        </authorList>
    </citation>
    <scope>NUCLEOTIDE SEQUENCE [LARGE SCALE GENOMIC DNA]</scope>
    <source>
        <strain evidence="4">G25(2015)</strain>
    </source>
</reference>
<gene>
    <name evidence="3" type="ORF">STSP_18180</name>
</gene>
<evidence type="ECO:0000313" key="4">
    <source>
        <dbReference type="Proteomes" id="UP000077381"/>
    </source>
</evidence>
<dbReference type="InterPro" id="IPR032875">
    <property type="entry name" value="Succ_CoA_lig_flav_dom"/>
</dbReference>
<sequence>MLGSTYGTTLTTDSRRTRVVACGESLPPAVHGSAATTGDLDVSGRPLNASVPDLDRLFRPESVAVVGASDAEGRPNTGITRQLLSWAERVGARLHPVHPTRQSVFGIPCFPSVRDLPEQVDLAVLLVADPLPVIEELAETKAKFAVAFASGFAETGEAGAAAQDRLAAAVERSGIRLLGPNTNLNAFERFRDDLDGPAIALITQSGHQGRPVFALQELGIRLSHWAPTGNEADLETADFISYFAEQPEVGAIACYVEGLKDGRSFLLAADRAARRGVPVVAVKVGRTETGARTAASHTGKLTGADAVVDAAMRQYGVIRVDGLDELQDTAALLARARKPVADGVVVYSISGGTGAHFSDLAVQAGLKLPTLSDAKQAELHQWIPEYLNVANPVDNGGHPVGDWRGRKIIDAILDDPSVGVLICPITGPFPPMSDKLAQDLVDAAERTDKLVCVVWGSPVGTEDAYRKTLLGSSRVATFRTFANCITAVRAHLDHHRFTAAYRSPFDEAPRTASPACRKAQALMRPGRQLSEHAAKQLLRTYGIRVPREQLVTSAAAAVRAAGLVGYPVVMKASGTQLAHKTELGLVKVGLTSASQVRDAYRELTDIARFEGITLDGVLVCQMVERGVEMVVGVTQDPLFGPTVTVGLGGVLVEVMRDAAVRVPPFGEDQARAMLGELRGRALLDGVRGAPPADVDALVEVVLRVQRMALELGDDLAELDINPLMVLPRGQGAVALDALAVCR</sequence>
<accession>A0A177HW40</accession>
<dbReference type="SMART" id="SM00881">
    <property type="entry name" value="CoA_binding"/>
    <property type="match status" value="1"/>
</dbReference>
<dbReference type="SUPFAM" id="SSF51735">
    <property type="entry name" value="NAD(P)-binding Rossmann-fold domains"/>
    <property type="match status" value="1"/>
</dbReference>
<dbReference type="Gene3D" id="3.30.1490.20">
    <property type="entry name" value="ATP-grasp fold, A domain"/>
    <property type="match status" value="1"/>
</dbReference>
<dbReference type="AlphaFoldDB" id="A0A177HW40"/>
<dbReference type="InterPro" id="IPR013815">
    <property type="entry name" value="ATP_grasp_subdomain_1"/>
</dbReference>
<dbReference type="GO" id="GO:0046872">
    <property type="term" value="F:metal ion binding"/>
    <property type="evidence" value="ECO:0007669"/>
    <property type="project" value="InterPro"/>
</dbReference>
<evidence type="ECO:0000256" key="1">
    <source>
        <dbReference type="PROSITE-ProRule" id="PRU00409"/>
    </source>
</evidence>
<dbReference type="Gene3D" id="3.30.470.20">
    <property type="entry name" value="ATP-grasp fold, B domain"/>
    <property type="match status" value="1"/>
</dbReference>
<name>A0A177HW40_9ACTN</name>
<comment type="caution">
    <text evidence="3">The sequence shown here is derived from an EMBL/GenBank/DDBJ whole genome shotgun (WGS) entry which is preliminary data.</text>
</comment>
<organism evidence="3 4">
    <name type="scientific">Streptomyces jeddahensis</name>
    <dbReference type="NCBI Taxonomy" id="1716141"/>
    <lineage>
        <taxon>Bacteria</taxon>
        <taxon>Bacillati</taxon>
        <taxon>Actinomycetota</taxon>
        <taxon>Actinomycetes</taxon>
        <taxon>Kitasatosporales</taxon>
        <taxon>Streptomycetaceae</taxon>
        <taxon>Streptomyces</taxon>
    </lineage>
</organism>
<dbReference type="PATRIC" id="fig|1716141.3.peg.1906"/>
<dbReference type="Pfam" id="PF13607">
    <property type="entry name" value="Succ_CoA_lig"/>
    <property type="match status" value="1"/>
</dbReference>
<dbReference type="SUPFAM" id="SSF56059">
    <property type="entry name" value="Glutathione synthetase ATP-binding domain-like"/>
    <property type="match status" value="1"/>
</dbReference>